<evidence type="ECO:0000313" key="4">
    <source>
        <dbReference type="EMBL" id="TXD92279.1"/>
    </source>
</evidence>
<dbReference type="SUPFAM" id="SSF56925">
    <property type="entry name" value="OMPA-like"/>
    <property type="match status" value="1"/>
</dbReference>
<dbReference type="InterPro" id="IPR027385">
    <property type="entry name" value="Beta-barrel_OMP"/>
</dbReference>
<feature type="transmembrane region" description="Helical" evidence="2">
    <location>
        <begin position="7"/>
        <end position="27"/>
    </location>
</feature>
<keyword evidence="1" id="KW-0732">Signal</keyword>
<proteinExistence type="predicted"/>
<name>A0A5C6ZRF2_9FLAO</name>
<gene>
    <name evidence="4" type="ORF">ES724_14260</name>
</gene>
<sequence>MRKILFRIFFALILLGVKLIFMVLLFFKNKDMPRIALFIFIILTSTSILNAQNRRSKDTKVGFIGGYVYAEVNGEKENAKWNDYGSGGYAGAFVDIYINEKFHLQPAVNFAYVNDFNIIYLPLMLKYQIGQKGFNVQAGTQVTYLLGGEDDIGTKDQFGWELGAGLGMDITKSIFIQGRYTYEVSRRKVDDFLGLPSQDFKFNNIMIGIGYRLSPVDRL</sequence>
<dbReference type="Pfam" id="PF13505">
    <property type="entry name" value="OMP_b-brl"/>
    <property type="match status" value="1"/>
</dbReference>
<comment type="caution">
    <text evidence="4">The sequence shown here is derived from an EMBL/GenBank/DDBJ whole genome shotgun (WGS) entry which is preliminary data.</text>
</comment>
<evidence type="ECO:0000256" key="1">
    <source>
        <dbReference type="ARBA" id="ARBA00022729"/>
    </source>
</evidence>
<dbReference type="Proteomes" id="UP000321367">
    <property type="component" value="Unassembled WGS sequence"/>
</dbReference>
<dbReference type="OrthoDB" id="947434at2"/>
<protein>
    <submittedName>
        <fullName evidence="4">Porin family protein</fullName>
    </submittedName>
</protein>
<keyword evidence="2" id="KW-0812">Transmembrane</keyword>
<dbReference type="EMBL" id="VORY01000023">
    <property type="protein sequence ID" value="TXD92279.1"/>
    <property type="molecule type" value="Genomic_DNA"/>
</dbReference>
<evidence type="ECO:0000259" key="3">
    <source>
        <dbReference type="Pfam" id="PF13505"/>
    </source>
</evidence>
<feature type="transmembrane region" description="Helical" evidence="2">
    <location>
        <begin position="33"/>
        <end position="51"/>
    </location>
</feature>
<dbReference type="InterPro" id="IPR011250">
    <property type="entry name" value="OMP/PagP_B-barrel"/>
</dbReference>
<feature type="domain" description="Outer membrane protein beta-barrel" evidence="3">
    <location>
        <begin position="43"/>
        <end position="212"/>
    </location>
</feature>
<organism evidence="4 5">
    <name type="scientific">Gillisia hiemivivida</name>
    <dbReference type="NCBI Taxonomy" id="291190"/>
    <lineage>
        <taxon>Bacteria</taxon>
        <taxon>Pseudomonadati</taxon>
        <taxon>Bacteroidota</taxon>
        <taxon>Flavobacteriia</taxon>
        <taxon>Flavobacteriales</taxon>
        <taxon>Flavobacteriaceae</taxon>
        <taxon>Gillisia</taxon>
    </lineage>
</organism>
<evidence type="ECO:0000313" key="5">
    <source>
        <dbReference type="Proteomes" id="UP000321367"/>
    </source>
</evidence>
<accession>A0A5C6ZRF2</accession>
<reference evidence="4 5" key="1">
    <citation type="submission" date="2019-08" db="EMBL/GenBank/DDBJ databases">
        <title>Genome sequence of Gillisia hiemivivida IC154 (type strain).</title>
        <authorList>
            <person name="Bowman J.P."/>
        </authorList>
    </citation>
    <scope>NUCLEOTIDE SEQUENCE [LARGE SCALE GENOMIC DNA]</scope>
    <source>
        <strain evidence="4 5">IC154</strain>
    </source>
</reference>
<keyword evidence="5" id="KW-1185">Reference proteome</keyword>
<dbReference type="AlphaFoldDB" id="A0A5C6ZRF2"/>
<evidence type="ECO:0000256" key="2">
    <source>
        <dbReference type="SAM" id="Phobius"/>
    </source>
</evidence>
<keyword evidence="2" id="KW-1133">Transmembrane helix</keyword>
<keyword evidence="2" id="KW-0472">Membrane</keyword>